<keyword evidence="7 16" id="KW-0812">Transmembrane</keyword>
<evidence type="ECO:0000256" key="4">
    <source>
        <dbReference type="ARBA" id="ARBA00022553"/>
    </source>
</evidence>
<name>A0A0P1F0V9_9RHOB</name>
<dbReference type="RefSeq" id="WP_058124025.1">
    <property type="nucleotide sequence ID" value="NZ_CYRX01000031.1"/>
</dbReference>
<dbReference type="eggNOG" id="COG1805">
    <property type="taxonomic scope" value="Bacteria"/>
</dbReference>
<feature type="transmembrane region" description="Helical" evidence="16">
    <location>
        <begin position="56"/>
        <end position="76"/>
    </location>
</feature>
<dbReference type="NCBIfam" id="NF003756">
    <property type="entry name" value="PRK05349.1"/>
    <property type="match status" value="1"/>
</dbReference>
<keyword evidence="11 16" id="KW-0915">Sodium</keyword>
<keyword evidence="18" id="KW-0560">Oxidoreductase</keyword>
<evidence type="ECO:0000256" key="1">
    <source>
        <dbReference type="ARBA" id="ARBA00022448"/>
    </source>
</evidence>
<evidence type="ECO:0000256" key="9">
    <source>
        <dbReference type="ARBA" id="ARBA00022989"/>
    </source>
</evidence>
<keyword evidence="12 16" id="KW-0406">Ion transport</keyword>
<evidence type="ECO:0000256" key="5">
    <source>
        <dbReference type="ARBA" id="ARBA00022630"/>
    </source>
</evidence>
<dbReference type="GO" id="GO:0016655">
    <property type="term" value="F:oxidoreductase activity, acting on NAD(P)H, quinone or similar compound as acceptor"/>
    <property type="evidence" value="ECO:0007669"/>
    <property type="project" value="UniProtKB-UniRule"/>
</dbReference>
<evidence type="ECO:0000256" key="10">
    <source>
        <dbReference type="ARBA" id="ARBA00023027"/>
    </source>
</evidence>
<dbReference type="InterPro" id="IPR004338">
    <property type="entry name" value="NqrB/RnfD"/>
</dbReference>
<dbReference type="GO" id="GO:0006814">
    <property type="term" value="P:sodium ion transport"/>
    <property type="evidence" value="ECO:0007669"/>
    <property type="project" value="UniProtKB-UniRule"/>
</dbReference>
<evidence type="ECO:0000313" key="19">
    <source>
        <dbReference type="Proteomes" id="UP000051298"/>
    </source>
</evidence>
<comment type="similarity">
    <text evidence="16">Belongs to the NqrB/RnfD family.</text>
</comment>
<evidence type="ECO:0000256" key="13">
    <source>
        <dbReference type="ARBA" id="ARBA00023075"/>
    </source>
</evidence>
<keyword evidence="2 16" id="KW-1003">Cell membrane</keyword>
<gene>
    <name evidence="16 18" type="primary">nqrB</name>
    <name evidence="18" type="ORF">THS5294_02533</name>
</gene>
<evidence type="ECO:0000313" key="18">
    <source>
        <dbReference type="EMBL" id="CUH61230.1"/>
    </source>
</evidence>
<dbReference type="GO" id="GO:0055085">
    <property type="term" value="P:transmembrane transport"/>
    <property type="evidence" value="ECO:0007669"/>
    <property type="project" value="InterPro"/>
</dbReference>
<evidence type="ECO:0000256" key="3">
    <source>
        <dbReference type="ARBA" id="ARBA00022519"/>
    </source>
</evidence>
<comment type="subcellular location">
    <subcellularLocation>
        <location evidence="16">Cell membrane</location>
        <topology evidence="16">Multi-pass membrane protein</topology>
    </subcellularLocation>
</comment>
<keyword evidence="4 16" id="KW-0597">Phosphoprotein</keyword>
<dbReference type="AlphaFoldDB" id="A0A0P1F0V9"/>
<dbReference type="PIRSF" id="PIRSF016055">
    <property type="entry name" value="NADH-UbQ_OxRdtase_B_su"/>
    <property type="match status" value="1"/>
</dbReference>
<proteinExistence type="inferred from homology"/>
<evidence type="ECO:0000256" key="2">
    <source>
        <dbReference type="ARBA" id="ARBA00022475"/>
    </source>
</evidence>
<sequence length="399" mass="44142">MGLRNFFDRVEPHFERGGKYEKYFPLYEMVESFLYTPKTVTTAAPHARSYIDMKRIMTYVVMATIPCILMGMYNIGFQVNTAIETLGATGWRVWVLETTGIGFNAANPMVNILHGALYFLPIYITTLVAGGIFEVIFATIRRHEVNEGFLVTSMLYALIMPPDAPLWQVALGIIFGVVIGKEVFGGTGKNFLNPALTGRAFLYFAYPQEMSGDTIWTPVDGFSGATSLAIAASDGYQEIVARGTTWMDSFLGFVQGSIGETSTLACFIGLAFLLTTRIANWRMIAGCLGGMIAFSTLLNLIGSDTNPMFAMPWYWHLVVGGYAFGLVFMVTEPVSGSHTNMGRFIYGALIGFMVVMIRVINPAFPEGMMLAILFGNVFAPLIDHFVVQANIRRRARRHV</sequence>
<dbReference type="STRING" id="266809.PM03_12770"/>
<comment type="subunit">
    <text evidence="16">Composed of six subunits; NqrA, NqrB, NqrC, NqrD, NqrE and NqrF.</text>
</comment>
<dbReference type="GO" id="GO:0010181">
    <property type="term" value="F:FMN binding"/>
    <property type="evidence" value="ECO:0007669"/>
    <property type="project" value="InterPro"/>
</dbReference>
<evidence type="ECO:0000256" key="12">
    <source>
        <dbReference type="ARBA" id="ARBA00023065"/>
    </source>
</evidence>
<dbReference type="PANTHER" id="PTHR30578:SF1">
    <property type="entry name" value="NA(+)-TRANSLOCATING NADH-QUINONE REDUCTASE SUBUNIT B"/>
    <property type="match status" value="1"/>
</dbReference>
<protein>
    <recommendedName>
        <fullName evidence="16">Na(+)-translocating NADH-quinone reductase subunit B</fullName>
        <shortName evidence="16">Na(+)-NQR subunit B</shortName>
        <shortName evidence="16">Na(+)-translocating NQR subunit B</shortName>
        <ecNumber evidence="16">7.2.1.1</ecNumber>
    </recommendedName>
    <alternativeName>
        <fullName evidence="16">NQR complex subunit B</fullName>
    </alternativeName>
    <alternativeName>
        <fullName evidence="16">NQR-1 subunit B</fullName>
    </alternativeName>
</protein>
<evidence type="ECO:0000256" key="14">
    <source>
        <dbReference type="ARBA" id="ARBA00023136"/>
    </source>
</evidence>
<reference evidence="18 19" key="1">
    <citation type="submission" date="2015-09" db="EMBL/GenBank/DDBJ databases">
        <authorList>
            <consortium name="Swine Surveillance"/>
        </authorList>
    </citation>
    <scope>NUCLEOTIDE SEQUENCE [LARGE SCALE GENOMIC DNA]</scope>
    <source>
        <strain evidence="18 19">CECT 5294</strain>
    </source>
</reference>
<keyword evidence="15 16" id="KW-0739">Sodium transport</keyword>
<feature type="transmembrane region" description="Helical" evidence="16">
    <location>
        <begin position="343"/>
        <end position="361"/>
    </location>
</feature>
<keyword evidence="6 16" id="KW-0288">FMN</keyword>
<keyword evidence="3" id="KW-0997">Cell inner membrane</keyword>
<dbReference type="GO" id="GO:0022904">
    <property type="term" value="P:respiratory electron transport chain"/>
    <property type="evidence" value="ECO:0007669"/>
    <property type="project" value="InterPro"/>
</dbReference>
<organism evidence="18 19">
    <name type="scientific">Thalassobacter stenotrophicus</name>
    <dbReference type="NCBI Taxonomy" id="266809"/>
    <lineage>
        <taxon>Bacteria</taxon>
        <taxon>Pseudomonadati</taxon>
        <taxon>Pseudomonadota</taxon>
        <taxon>Alphaproteobacteria</taxon>
        <taxon>Rhodobacterales</taxon>
        <taxon>Roseobacteraceae</taxon>
        <taxon>Thalassobacter</taxon>
    </lineage>
</organism>
<keyword evidence="14 16" id="KW-0472">Membrane</keyword>
<dbReference type="Pfam" id="PF03116">
    <property type="entry name" value="NQR2_RnfD_RnfE"/>
    <property type="match status" value="1"/>
</dbReference>
<accession>A0A0P1F0V9</accession>
<keyword evidence="9 16" id="KW-1133">Transmembrane helix</keyword>
<dbReference type="NCBIfam" id="TIGR01937">
    <property type="entry name" value="nqrB"/>
    <property type="match status" value="1"/>
</dbReference>
<keyword evidence="8 16" id="KW-1278">Translocase</keyword>
<comment type="function">
    <text evidence="16">NQR complex catalyzes the reduction of ubiquinone-1 to ubiquinol by two successive reactions, coupled with the transport of Na(+) ions from the cytoplasm to the periplasm. NqrA to NqrE are probably involved in the second step, the conversion of ubisemiquinone to ubiquinol.</text>
</comment>
<feature type="transmembrane region" description="Helical" evidence="16">
    <location>
        <begin position="367"/>
        <end position="387"/>
    </location>
</feature>
<evidence type="ECO:0000256" key="7">
    <source>
        <dbReference type="ARBA" id="ARBA00022692"/>
    </source>
</evidence>
<dbReference type="EMBL" id="CYRX01000031">
    <property type="protein sequence ID" value="CUH61230.1"/>
    <property type="molecule type" value="Genomic_DNA"/>
</dbReference>
<keyword evidence="1 16" id="KW-0813">Transport</keyword>
<keyword evidence="5 16" id="KW-0285">Flavoprotein</keyword>
<evidence type="ECO:0000256" key="17">
    <source>
        <dbReference type="PIRSR" id="PIRSR016055-50"/>
    </source>
</evidence>
<dbReference type="InterPro" id="IPR010966">
    <property type="entry name" value="NqrB"/>
</dbReference>
<dbReference type="HAMAP" id="MF_00426">
    <property type="entry name" value="NqrB"/>
    <property type="match status" value="1"/>
</dbReference>
<evidence type="ECO:0000256" key="6">
    <source>
        <dbReference type="ARBA" id="ARBA00022643"/>
    </source>
</evidence>
<feature type="transmembrane region" description="Helical" evidence="16">
    <location>
        <begin position="281"/>
        <end position="301"/>
    </location>
</feature>
<feature type="transmembrane region" description="Helical" evidence="16">
    <location>
        <begin position="116"/>
        <end position="137"/>
    </location>
</feature>
<dbReference type="GO" id="GO:0005886">
    <property type="term" value="C:plasma membrane"/>
    <property type="evidence" value="ECO:0007669"/>
    <property type="project" value="UniProtKB-SubCell"/>
</dbReference>
<feature type="transmembrane region" description="Helical" evidence="16">
    <location>
        <begin position="313"/>
        <end position="331"/>
    </location>
</feature>
<evidence type="ECO:0000256" key="11">
    <source>
        <dbReference type="ARBA" id="ARBA00023053"/>
    </source>
</evidence>
<feature type="modified residue" description="FMN phosphoryl threonine" evidence="16 17">
    <location>
        <position position="226"/>
    </location>
</feature>
<evidence type="ECO:0000256" key="16">
    <source>
        <dbReference type="HAMAP-Rule" id="MF_00426"/>
    </source>
</evidence>
<evidence type="ECO:0000256" key="15">
    <source>
        <dbReference type="ARBA" id="ARBA00023201"/>
    </source>
</evidence>
<keyword evidence="10 16" id="KW-0520">NAD</keyword>
<dbReference type="PANTHER" id="PTHR30578">
    <property type="entry name" value="ELECTRON TRANSPORT COMPLEX PROTEIN RNFD"/>
    <property type="match status" value="1"/>
</dbReference>
<keyword evidence="13 16" id="KW-0830">Ubiquinone</keyword>
<feature type="transmembrane region" description="Helical" evidence="16">
    <location>
        <begin position="250"/>
        <end position="274"/>
    </location>
</feature>
<comment type="cofactor">
    <cofactor evidence="16 17">
        <name>FMN</name>
        <dbReference type="ChEBI" id="CHEBI:58210"/>
    </cofactor>
</comment>
<feature type="transmembrane region" description="Helical" evidence="16">
    <location>
        <begin position="149"/>
        <end position="179"/>
    </location>
</feature>
<dbReference type="EC" id="7.2.1.1" evidence="16"/>
<comment type="catalytic activity">
    <reaction evidence="16">
        <text>a ubiquinone + n Na(+)(in) + NADH + H(+) = a ubiquinol + n Na(+)(out) + NAD(+)</text>
        <dbReference type="Rhea" id="RHEA:47748"/>
        <dbReference type="Rhea" id="RHEA-COMP:9565"/>
        <dbReference type="Rhea" id="RHEA-COMP:9566"/>
        <dbReference type="ChEBI" id="CHEBI:15378"/>
        <dbReference type="ChEBI" id="CHEBI:16389"/>
        <dbReference type="ChEBI" id="CHEBI:17976"/>
        <dbReference type="ChEBI" id="CHEBI:29101"/>
        <dbReference type="ChEBI" id="CHEBI:57540"/>
        <dbReference type="ChEBI" id="CHEBI:57945"/>
        <dbReference type="EC" id="7.2.1.1"/>
    </reaction>
</comment>
<dbReference type="Proteomes" id="UP000051298">
    <property type="component" value="Unassembled WGS sequence"/>
</dbReference>
<evidence type="ECO:0000256" key="8">
    <source>
        <dbReference type="ARBA" id="ARBA00022967"/>
    </source>
</evidence>